<dbReference type="GO" id="GO:0046677">
    <property type="term" value="P:response to antibiotic"/>
    <property type="evidence" value="ECO:0007669"/>
    <property type="project" value="InterPro"/>
</dbReference>
<feature type="signal peptide" evidence="1">
    <location>
        <begin position="1"/>
        <end position="18"/>
    </location>
</feature>
<feature type="chain" id="PRO_5017952531" evidence="1">
    <location>
        <begin position="19"/>
        <end position="575"/>
    </location>
</feature>
<accession>A0A3N0DHQ4</accession>
<dbReference type="InterPro" id="IPR052036">
    <property type="entry name" value="Hydrolase/PRTase-associated"/>
</dbReference>
<comment type="caution">
    <text evidence="2">The sequence shown here is derived from an EMBL/GenBank/DDBJ whole genome shotgun (WGS) entry which is preliminary data.</text>
</comment>
<dbReference type="Gene3D" id="2.60.120.260">
    <property type="entry name" value="Galactose-binding domain-like"/>
    <property type="match status" value="1"/>
</dbReference>
<dbReference type="Gene3D" id="3.30.1870.10">
    <property type="entry name" value="EreA-like, domain 2"/>
    <property type="match status" value="1"/>
</dbReference>
<dbReference type="EMBL" id="RJTM01000175">
    <property type="protein sequence ID" value="RNL75219.1"/>
    <property type="molecule type" value="Genomic_DNA"/>
</dbReference>
<protein>
    <submittedName>
        <fullName evidence="2">Erythromycin esterase family protein</fullName>
    </submittedName>
</protein>
<dbReference type="InterPro" id="IPR007815">
    <property type="entry name" value="Emycin_Estase"/>
</dbReference>
<sequence>MKTTLLCLFLCLAKASFSQEFLNLDFEYEVRGSEIPKKWYIESPGYIAKMDETEKYSSERSLKMTSNSPVENHIAVFTGNFPVTLAKGRSIEFTGHVKTESVTNGYAGLWWSVDGEAGVLAFDNMEEGGLRGTNDWQEVSIRMNVDKNATDVSFGGLLTGLGTAWFDDFEIRIDGKEFEDLQPRVSAPTMEELEWLKNNVYPLSTYDPAKKSDEDLEIMDSLIGDTHVVGLGEVTHGSSEIFQMKHRIIKFLAEKKNFGIFSMEVNMPEAYRLNDYIISGKGNPTELIKGMDYWTWSTREVLNMVEWMKLHNASKQQIQFTGFDMQSYDLSIQELEKKFKNNPTTLDDLIAIKQLLDKTSNQHMGSRLGAISQEDKDTIEVKISRIRDAIKKLKITGDRMPWLYQNIRIIEQYVDKTIFSRDKFMAENLMWIRSQNPGSKIVIWAHNAHIQRTMRGMGNFLSDSLAKDYLSVGFAFARGTYTAMGSQGLTEYQAEEPYNGTFEKFFEAIDAPIFIIDLRSVKAQKPTFGKWLLEKLDFRQVGVMKPEREFYETNLSEDYDLIIFIRDSSGSKLLD</sequence>
<dbReference type="AlphaFoldDB" id="A0A3N0DHQ4"/>
<dbReference type="PANTHER" id="PTHR31299:SF0">
    <property type="entry name" value="ESTERASE, PUTATIVE (AFU_ORTHOLOGUE AFUA_1G05850)-RELATED"/>
    <property type="match status" value="1"/>
</dbReference>
<proteinExistence type="predicted"/>
<dbReference type="Proteomes" id="UP000267469">
    <property type="component" value="Unassembled WGS sequence"/>
</dbReference>
<dbReference type="Gene3D" id="3.40.1660.10">
    <property type="entry name" value="EreA-like (biosynthetic domain)"/>
    <property type="match status" value="1"/>
</dbReference>
<dbReference type="CDD" id="cd14728">
    <property type="entry name" value="Ere-like"/>
    <property type="match status" value="1"/>
</dbReference>
<evidence type="ECO:0000256" key="1">
    <source>
        <dbReference type="SAM" id="SignalP"/>
    </source>
</evidence>
<dbReference type="RefSeq" id="WP_123218141.1">
    <property type="nucleotide sequence ID" value="NZ_RJTM01000175.1"/>
</dbReference>
<evidence type="ECO:0000313" key="3">
    <source>
        <dbReference type="Proteomes" id="UP000267469"/>
    </source>
</evidence>
<name>A0A3N0DHQ4_SINP1</name>
<evidence type="ECO:0000313" key="2">
    <source>
        <dbReference type="EMBL" id="RNL75219.1"/>
    </source>
</evidence>
<keyword evidence="1" id="KW-0732">Signal</keyword>
<reference evidence="2 3" key="1">
    <citation type="submission" date="2018-10" db="EMBL/GenBank/DDBJ databases">
        <title>Sinomicrobium pectinilyticum sp. nov., a pectinase-producing bacterium isolated from alkaline and saline soil, and emended description of the genus Sinomicrobium.</title>
        <authorList>
            <person name="Cheng B."/>
            <person name="Li C."/>
            <person name="Lai Q."/>
            <person name="Du M."/>
            <person name="Shao Z."/>
            <person name="Xu P."/>
            <person name="Yang C."/>
        </authorList>
    </citation>
    <scope>NUCLEOTIDE SEQUENCE [LARGE SCALE GENOMIC DNA]</scope>
    <source>
        <strain evidence="2 3">5DNS001</strain>
    </source>
</reference>
<dbReference type="Gene3D" id="1.20.1440.30">
    <property type="entry name" value="Biosynthetic Protein domain"/>
    <property type="match status" value="1"/>
</dbReference>
<gene>
    <name evidence="2" type="ORF">ED312_21825</name>
</gene>
<organism evidence="2 3">
    <name type="scientific">Sinomicrobium pectinilyticum</name>
    <dbReference type="NCBI Taxonomy" id="1084421"/>
    <lineage>
        <taxon>Bacteria</taxon>
        <taxon>Pseudomonadati</taxon>
        <taxon>Bacteroidota</taxon>
        <taxon>Flavobacteriia</taxon>
        <taxon>Flavobacteriales</taxon>
        <taxon>Flavobacteriaceae</taxon>
        <taxon>Sinomicrobium</taxon>
    </lineage>
</organism>
<keyword evidence="3" id="KW-1185">Reference proteome</keyword>
<dbReference type="SUPFAM" id="SSF159501">
    <property type="entry name" value="EreA/ChaN-like"/>
    <property type="match status" value="1"/>
</dbReference>
<dbReference type="PANTHER" id="PTHR31299">
    <property type="entry name" value="ESTERASE, PUTATIVE (AFU_ORTHOLOGUE AFUA_1G05850)-RELATED"/>
    <property type="match status" value="1"/>
</dbReference>
<dbReference type="Pfam" id="PF05139">
    <property type="entry name" value="Erythro_esteras"/>
    <property type="match status" value="1"/>
</dbReference>
<dbReference type="OrthoDB" id="9810066at2"/>